<keyword evidence="10" id="KW-1185">Reference proteome</keyword>
<keyword evidence="3" id="KW-0732">Signal</keyword>
<dbReference type="SUPFAM" id="SSF54534">
    <property type="entry name" value="FKBP-like"/>
    <property type="match status" value="1"/>
</dbReference>
<dbReference type="PROSITE" id="PS50198">
    <property type="entry name" value="PPIC_PPIASE_2"/>
    <property type="match status" value="1"/>
</dbReference>
<keyword evidence="7" id="KW-0472">Membrane</keyword>
<evidence type="ECO:0000256" key="4">
    <source>
        <dbReference type="ARBA" id="ARBA00023110"/>
    </source>
</evidence>
<evidence type="ECO:0000256" key="6">
    <source>
        <dbReference type="PROSITE-ProRule" id="PRU00278"/>
    </source>
</evidence>
<protein>
    <recommendedName>
        <fullName evidence="2">peptidylprolyl isomerase</fullName>
        <ecNumber evidence="2">5.2.1.8</ecNumber>
    </recommendedName>
</protein>
<dbReference type="Proteomes" id="UP001518925">
    <property type="component" value="Unassembled WGS sequence"/>
</dbReference>
<sequence length="301" mass="34788">MANKGVWIVVFVLVVTNCLTLAMWFNKEKVEVPASVETASSTDEVVATVGEHNITRQEWLHQLEKLYGKDTLREVINREVIYQLADKYNIKVSDEVIEQELTMIKAMYNAADHETLTDEEEWRKQIEYNLLLEEMLTKDVTILDGDIQKFFKENESLYKIPTTYHLSHITVKTKEEADQVVEELKNGSDFAVLAMEKSTDEFSSNQGGDLGYLSKESGFLPERYMDLLSSLKPASFEGPIQVGDEYAIVYLHEVIEGKEYSYEDVKDHIRRQLALGQIEGRVTAEQFWNEIDVEWFYEDAK</sequence>
<dbReference type="InterPro" id="IPR027304">
    <property type="entry name" value="Trigger_fact/SurA_dom_sf"/>
</dbReference>
<dbReference type="Pfam" id="PF13145">
    <property type="entry name" value="Rotamase_2"/>
    <property type="match status" value="1"/>
</dbReference>
<accession>A0ABS2DC96</accession>
<keyword evidence="7" id="KW-0812">Transmembrane</keyword>
<dbReference type="RefSeq" id="WP_204201497.1">
    <property type="nucleotide sequence ID" value="NZ_JAFELM010000001.1"/>
</dbReference>
<evidence type="ECO:0000313" key="9">
    <source>
        <dbReference type="EMBL" id="MBM6616084.1"/>
    </source>
</evidence>
<feature type="transmembrane region" description="Helical" evidence="7">
    <location>
        <begin position="6"/>
        <end position="25"/>
    </location>
</feature>
<dbReference type="PANTHER" id="PTHR47245">
    <property type="entry name" value="PEPTIDYLPROLYL ISOMERASE"/>
    <property type="match status" value="1"/>
</dbReference>
<dbReference type="SUPFAM" id="SSF109998">
    <property type="entry name" value="Triger factor/SurA peptide-binding domain-like"/>
    <property type="match status" value="1"/>
</dbReference>
<feature type="domain" description="PpiC" evidence="8">
    <location>
        <begin position="161"/>
        <end position="253"/>
    </location>
</feature>
<dbReference type="Gene3D" id="3.10.50.40">
    <property type="match status" value="1"/>
</dbReference>
<evidence type="ECO:0000256" key="1">
    <source>
        <dbReference type="ARBA" id="ARBA00000971"/>
    </source>
</evidence>
<evidence type="ECO:0000313" key="10">
    <source>
        <dbReference type="Proteomes" id="UP001518925"/>
    </source>
</evidence>
<dbReference type="EMBL" id="JAFELM010000001">
    <property type="protein sequence ID" value="MBM6616084.1"/>
    <property type="molecule type" value="Genomic_DNA"/>
</dbReference>
<dbReference type="InterPro" id="IPR050245">
    <property type="entry name" value="PrsA_foldase"/>
</dbReference>
<evidence type="ECO:0000256" key="2">
    <source>
        <dbReference type="ARBA" id="ARBA00013194"/>
    </source>
</evidence>
<dbReference type="Gene3D" id="1.10.4030.10">
    <property type="entry name" value="Porin chaperone SurA, peptide-binding domain"/>
    <property type="match status" value="1"/>
</dbReference>
<keyword evidence="4 6" id="KW-0697">Rotamase</keyword>
<organism evidence="9 10">
    <name type="scientific">Bacillus suaedaesalsae</name>
    <dbReference type="NCBI Taxonomy" id="2810349"/>
    <lineage>
        <taxon>Bacteria</taxon>
        <taxon>Bacillati</taxon>
        <taxon>Bacillota</taxon>
        <taxon>Bacilli</taxon>
        <taxon>Bacillales</taxon>
        <taxon>Bacillaceae</taxon>
        <taxon>Bacillus</taxon>
    </lineage>
</organism>
<dbReference type="EC" id="5.2.1.8" evidence="2"/>
<dbReference type="InterPro" id="IPR023058">
    <property type="entry name" value="PPIase_PpiC_CS"/>
</dbReference>
<evidence type="ECO:0000259" key="8">
    <source>
        <dbReference type="PROSITE" id="PS50198"/>
    </source>
</evidence>
<dbReference type="GO" id="GO:0016853">
    <property type="term" value="F:isomerase activity"/>
    <property type="evidence" value="ECO:0007669"/>
    <property type="project" value="UniProtKB-KW"/>
</dbReference>
<dbReference type="InterPro" id="IPR046357">
    <property type="entry name" value="PPIase_dom_sf"/>
</dbReference>
<comment type="catalytic activity">
    <reaction evidence="1">
        <text>[protein]-peptidylproline (omega=180) = [protein]-peptidylproline (omega=0)</text>
        <dbReference type="Rhea" id="RHEA:16237"/>
        <dbReference type="Rhea" id="RHEA-COMP:10747"/>
        <dbReference type="Rhea" id="RHEA-COMP:10748"/>
        <dbReference type="ChEBI" id="CHEBI:83833"/>
        <dbReference type="ChEBI" id="CHEBI:83834"/>
        <dbReference type="EC" id="5.2.1.8"/>
    </reaction>
</comment>
<name>A0ABS2DC96_9BACI</name>
<reference evidence="9 10" key="1">
    <citation type="submission" date="2021-02" db="EMBL/GenBank/DDBJ databases">
        <title>Bacillus sp. RD4P76, an endophyte from a halophyte.</title>
        <authorList>
            <person name="Sun J.-Q."/>
        </authorList>
    </citation>
    <scope>NUCLEOTIDE SEQUENCE [LARGE SCALE GENOMIC DNA]</scope>
    <source>
        <strain evidence="9 10">RD4P76</strain>
    </source>
</reference>
<keyword evidence="7" id="KW-1133">Transmembrane helix</keyword>
<evidence type="ECO:0000256" key="5">
    <source>
        <dbReference type="ARBA" id="ARBA00023235"/>
    </source>
</evidence>
<comment type="caution">
    <text evidence="9">The sequence shown here is derived from an EMBL/GenBank/DDBJ whole genome shotgun (WGS) entry which is preliminary data.</text>
</comment>
<keyword evidence="5 6" id="KW-0413">Isomerase</keyword>
<evidence type="ECO:0000256" key="7">
    <source>
        <dbReference type="SAM" id="Phobius"/>
    </source>
</evidence>
<gene>
    <name evidence="9" type="ORF">JR050_00055</name>
</gene>
<dbReference type="PANTHER" id="PTHR47245:SF1">
    <property type="entry name" value="FOLDASE PROTEIN PRSA"/>
    <property type="match status" value="1"/>
</dbReference>
<dbReference type="InterPro" id="IPR000297">
    <property type="entry name" value="PPIase_PpiC"/>
</dbReference>
<evidence type="ECO:0000256" key="3">
    <source>
        <dbReference type="ARBA" id="ARBA00022729"/>
    </source>
</evidence>
<dbReference type="PROSITE" id="PS01096">
    <property type="entry name" value="PPIC_PPIASE_1"/>
    <property type="match status" value="1"/>
</dbReference>
<proteinExistence type="predicted"/>